<feature type="compositionally biased region" description="Basic and acidic residues" evidence="5">
    <location>
        <begin position="536"/>
        <end position="548"/>
    </location>
</feature>
<reference evidence="8 9" key="1">
    <citation type="submission" date="2019-09" db="EMBL/GenBank/DDBJ databases">
        <authorList>
            <person name="Ou C."/>
        </authorList>
    </citation>
    <scope>NUCLEOTIDE SEQUENCE [LARGE SCALE GENOMIC DNA]</scope>
    <source>
        <strain evidence="8">S2</strain>
        <tissue evidence="8">Leaf</tissue>
    </source>
</reference>
<dbReference type="InterPro" id="IPR011598">
    <property type="entry name" value="bHLH_dom"/>
</dbReference>
<accession>A0A5N5IAV5</accession>
<reference evidence="9" key="2">
    <citation type="submission" date="2019-10" db="EMBL/GenBank/DDBJ databases">
        <title>A de novo genome assembly of a pear dwarfing rootstock.</title>
        <authorList>
            <person name="Wang F."/>
            <person name="Wang J."/>
            <person name="Li S."/>
            <person name="Zhang Y."/>
            <person name="Fang M."/>
            <person name="Ma L."/>
            <person name="Zhao Y."/>
            <person name="Jiang S."/>
        </authorList>
    </citation>
    <scope>NUCLEOTIDE SEQUENCE [LARGE SCALE GENOMIC DNA]</scope>
</reference>
<dbReference type="PANTHER" id="PTHR31945:SF11">
    <property type="entry name" value="TRANSCRIPTION FACTOR ABORTED MICROSPORES"/>
    <property type="match status" value="1"/>
</dbReference>
<feature type="domain" description="BHLH" evidence="6">
    <location>
        <begin position="64"/>
        <end position="113"/>
    </location>
</feature>
<dbReference type="GO" id="GO:0046983">
    <property type="term" value="F:protein dimerization activity"/>
    <property type="evidence" value="ECO:0007669"/>
    <property type="project" value="InterPro"/>
</dbReference>
<dbReference type="CDD" id="cd04873">
    <property type="entry name" value="ACT_UUR-ACR-like"/>
    <property type="match status" value="1"/>
</dbReference>
<feature type="region of interest" description="Disordered" evidence="5">
    <location>
        <begin position="634"/>
        <end position="695"/>
    </location>
</feature>
<dbReference type="InterPro" id="IPR025610">
    <property type="entry name" value="MYC/MYB_N"/>
</dbReference>
<dbReference type="Pfam" id="PF00010">
    <property type="entry name" value="HLH"/>
    <property type="match status" value="2"/>
</dbReference>
<dbReference type="InterPro" id="IPR036638">
    <property type="entry name" value="HLH_DNA-bd_sf"/>
</dbReference>
<reference evidence="8 9" key="3">
    <citation type="submission" date="2019-11" db="EMBL/GenBank/DDBJ databases">
        <title>A de novo genome assembly of a pear dwarfing rootstock.</title>
        <authorList>
            <person name="Wang F."/>
            <person name="Wang J."/>
            <person name="Li S."/>
            <person name="Zhang Y."/>
            <person name="Fang M."/>
            <person name="Ma L."/>
            <person name="Zhao Y."/>
            <person name="Jiang S."/>
        </authorList>
    </citation>
    <scope>NUCLEOTIDE SEQUENCE [LARGE SCALE GENOMIC DNA]</scope>
    <source>
        <strain evidence="8">S2</strain>
        <tissue evidence="8">Leaf</tissue>
    </source>
</reference>
<gene>
    <name evidence="8" type="ORF">D8674_026777</name>
</gene>
<proteinExistence type="predicted"/>
<dbReference type="Pfam" id="PF14215">
    <property type="entry name" value="bHLH-MYC_N"/>
    <property type="match status" value="1"/>
</dbReference>
<feature type="compositionally biased region" description="Basic residues" evidence="5">
    <location>
        <begin position="814"/>
        <end position="837"/>
    </location>
</feature>
<dbReference type="InterPro" id="IPR051358">
    <property type="entry name" value="TF_AMS/ICE1/BHLH6-like"/>
</dbReference>
<keyword evidence="3" id="KW-0804">Transcription</keyword>
<comment type="caution">
    <text evidence="8">The sequence shown here is derived from an EMBL/GenBank/DDBJ whole genome shotgun (WGS) entry which is preliminary data.</text>
</comment>
<dbReference type="Pfam" id="PF22754">
    <property type="entry name" value="bHLH-TF_ACT-like_plant"/>
    <property type="match status" value="2"/>
</dbReference>
<protein>
    <submittedName>
        <fullName evidence="8">Transcription factor ABORTED MICROSPORES</fullName>
    </submittedName>
</protein>
<evidence type="ECO:0000256" key="5">
    <source>
        <dbReference type="SAM" id="MobiDB-lite"/>
    </source>
</evidence>
<dbReference type="Gene3D" id="4.10.280.10">
    <property type="entry name" value="Helix-loop-helix DNA-binding domain"/>
    <property type="match status" value="2"/>
</dbReference>
<dbReference type="GO" id="GO:0003700">
    <property type="term" value="F:DNA-binding transcription factor activity"/>
    <property type="evidence" value="ECO:0007669"/>
    <property type="project" value="TreeGrafter"/>
</dbReference>
<dbReference type="GO" id="GO:0005634">
    <property type="term" value="C:nucleus"/>
    <property type="evidence" value="ECO:0007669"/>
    <property type="project" value="UniProtKB-SubCell"/>
</dbReference>
<keyword evidence="4" id="KW-0539">Nucleus</keyword>
<dbReference type="Proteomes" id="UP000327157">
    <property type="component" value="Chromosome 5"/>
</dbReference>
<feature type="domain" description="BHLH" evidence="6">
    <location>
        <begin position="577"/>
        <end position="626"/>
    </location>
</feature>
<dbReference type="OrthoDB" id="1890947at2759"/>
<keyword evidence="2" id="KW-0805">Transcription regulation</keyword>
<sequence>MDLYLCFICFLVSSFVLVAFFLLTCAGTRGGMNMMMTLPSLRQMRGSLVRLKSWKLSEDQRNEKVPQSNFEAERKRRNKLNDVFHILRTLLPNNTGMDRASVIGDTIAYVSKLQRQVKELAGELELNSNGGAKETSYICGNNGNLQSEFLRQMETIIANTPENEKMEPQVEVTELDVNEFSVTVLCEHKPGGFVRLMEALDTLGLEVTYANVTNFKTLIFNVFKVQKNDSTGKIVQADHVKDSLLEITRKLSMESIIRAVMMIMPYLIHRLRSLVGLKGWDCCVLWKLSEDQRFIELIDCCCAGTEISQSDAGQNLPFPPVLACRDTILQHPRTTSCDLLAQIPSSMPLDSGIYAETLISNQTSWLNFCNNTFLSTLGETIGTRVVIPIPGGIIELLVTKQVFEDQHVIDFVAAQYNISLEEEALTNITGTRKMSEVGSKRFLDHLSFKTTSENLNLHPYDVSMERTSNSPMNFSQQFTNYNSRNLTKNNIDISSAENEFQEMEAMQRSITSERQQHMDMQQYMEALVPNIDQQEGNEKRDSNTHEAEGQAGDFMSDCSDQIDEDEDTKYQRRTGKRPQAKNLIAERRRRKKLNDRLYALRSLVPIISKLDRASILGDAIEYVKQLQKQAKQLQDELDDHAEDDAATNNVKSEIQSRSGVNHIRPKTDDHQDDHKASDGSHFGTPGDCSVSKQSRDYSYTVHDHKTEQMEPQVEVAQLDGNQFFVKVFCEQKPGGFVRLMEALSSLSLEVTNANVTTFRCLVSNVFLVEKKDTDMVEADDVRDSLLELTRNPSRPRSETAKAVENGVDLDNHHDHHHQHLHNHHFSPLHLHHLPNEA</sequence>
<dbReference type="InterPro" id="IPR002912">
    <property type="entry name" value="ACT_dom"/>
</dbReference>
<name>A0A5N5IAV5_9ROSA</name>
<feature type="domain" description="ACT" evidence="7">
    <location>
        <begin position="181"/>
        <end position="258"/>
    </location>
</feature>
<dbReference type="GO" id="GO:0043565">
    <property type="term" value="F:sequence-specific DNA binding"/>
    <property type="evidence" value="ECO:0007669"/>
    <property type="project" value="TreeGrafter"/>
</dbReference>
<dbReference type="SMART" id="SM00353">
    <property type="entry name" value="HLH"/>
    <property type="match status" value="2"/>
</dbReference>
<evidence type="ECO:0000256" key="2">
    <source>
        <dbReference type="ARBA" id="ARBA00023015"/>
    </source>
</evidence>
<evidence type="ECO:0000313" key="8">
    <source>
        <dbReference type="EMBL" id="KAB2636243.1"/>
    </source>
</evidence>
<evidence type="ECO:0000256" key="4">
    <source>
        <dbReference type="ARBA" id="ARBA00023242"/>
    </source>
</evidence>
<feature type="compositionally biased region" description="Polar residues" evidence="5">
    <location>
        <begin position="646"/>
        <end position="659"/>
    </location>
</feature>
<evidence type="ECO:0000259" key="7">
    <source>
        <dbReference type="PROSITE" id="PS51671"/>
    </source>
</evidence>
<evidence type="ECO:0000259" key="6">
    <source>
        <dbReference type="PROSITE" id="PS50888"/>
    </source>
</evidence>
<feature type="compositionally biased region" description="Acidic residues" evidence="5">
    <location>
        <begin position="635"/>
        <end position="645"/>
    </location>
</feature>
<evidence type="ECO:0000256" key="1">
    <source>
        <dbReference type="ARBA" id="ARBA00004123"/>
    </source>
</evidence>
<dbReference type="AlphaFoldDB" id="A0A5N5IAV5"/>
<organism evidence="8 9">
    <name type="scientific">Pyrus ussuriensis x Pyrus communis</name>
    <dbReference type="NCBI Taxonomy" id="2448454"/>
    <lineage>
        <taxon>Eukaryota</taxon>
        <taxon>Viridiplantae</taxon>
        <taxon>Streptophyta</taxon>
        <taxon>Embryophyta</taxon>
        <taxon>Tracheophyta</taxon>
        <taxon>Spermatophyta</taxon>
        <taxon>Magnoliopsida</taxon>
        <taxon>eudicotyledons</taxon>
        <taxon>Gunneridae</taxon>
        <taxon>Pentapetalae</taxon>
        <taxon>rosids</taxon>
        <taxon>fabids</taxon>
        <taxon>Rosales</taxon>
        <taxon>Rosaceae</taxon>
        <taxon>Amygdaloideae</taxon>
        <taxon>Maleae</taxon>
        <taxon>Pyrus</taxon>
    </lineage>
</organism>
<dbReference type="PROSITE" id="PS50888">
    <property type="entry name" value="BHLH"/>
    <property type="match status" value="2"/>
</dbReference>
<feature type="compositionally biased region" description="Basic and acidic residues" evidence="5">
    <location>
        <begin position="665"/>
        <end position="678"/>
    </location>
</feature>
<evidence type="ECO:0000256" key="3">
    <source>
        <dbReference type="ARBA" id="ARBA00023163"/>
    </source>
</evidence>
<keyword evidence="9" id="KW-1185">Reference proteome</keyword>
<feature type="region of interest" description="Disordered" evidence="5">
    <location>
        <begin position="534"/>
        <end position="587"/>
    </location>
</feature>
<feature type="region of interest" description="Disordered" evidence="5">
    <location>
        <begin position="810"/>
        <end position="837"/>
    </location>
</feature>
<dbReference type="InterPro" id="IPR054502">
    <property type="entry name" value="bHLH-TF_ACT-like_plant"/>
</dbReference>
<dbReference type="PANTHER" id="PTHR31945">
    <property type="entry name" value="TRANSCRIPTION FACTOR SCREAM2-RELATED"/>
    <property type="match status" value="1"/>
</dbReference>
<dbReference type="SUPFAM" id="SSF47459">
    <property type="entry name" value="HLH, helix-loop-helix DNA-binding domain"/>
    <property type="match status" value="2"/>
</dbReference>
<dbReference type="PROSITE" id="PS51671">
    <property type="entry name" value="ACT"/>
    <property type="match status" value="1"/>
</dbReference>
<dbReference type="EMBL" id="SMOL01000004">
    <property type="protein sequence ID" value="KAB2636243.1"/>
    <property type="molecule type" value="Genomic_DNA"/>
</dbReference>
<comment type="subcellular location">
    <subcellularLocation>
        <location evidence="1">Nucleus</location>
    </subcellularLocation>
</comment>
<evidence type="ECO:0000313" key="9">
    <source>
        <dbReference type="Proteomes" id="UP000327157"/>
    </source>
</evidence>